<dbReference type="EMBL" id="JTEO01000010">
    <property type="protein sequence ID" value="MCQ6963768.1"/>
    <property type="molecule type" value="Genomic_DNA"/>
</dbReference>
<dbReference type="InterPro" id="IPR037205">
    <property type="entry name" value="ChaB_sf"/>
</dbReference>
<evidence type="ECO:0000313" key="2">
    <source>
        <dbReference type="Proteomes" id="UP001206983"/>
    </source>
</evidence>
<dbReference type="Pfam" id="PF06150">
    <property type="entry name" value="ChaB"/>
    <property type="match status" value="1"/>
</dbReference>
<accession>A0AAE3HDH2</accession>
<dbReference type="Gene3D" id="1.10.1740.70">
    <property type="entry name" value="ChaB"/>
    <property type="match status" value="1"/>
</dbReference>
<dbReference type="InterPro" id="IPR009317">
    <property type="entry name" value="ChaB"/>
</dbReference>
<name>A0AAE3HDH2_9EURY</name>
<dbReference type="RefSeq" id="WP_256623684.1">
    <property type="nucleotide sequence ID" value="NZ_JTEO01000010.1"/>
</dbReference>
<dbReference type="SUPFAM" id="SSF140376">
    <property type="entry name" value="ChaB-like"/>
    <property type="match status" value="1"/>
</dbReference>
<keyword evidence="2" id="KW-1185">Reference proteome</keyword>
<comment type="caution">
    <text evidence="1">The sequence shown here is derived from an EMBL/GenBank/DDBJ whole genome shotgun (WGS) entry which is preliminary data.</text>
</comment>
<organism evidence="1 2">
    <name type="scientific">Methanolobus chelungpuianus</name>
    <dbReference type="NCBI Taxonomy" id="502115"/>
    <lineage>
        <taxon>Archaea</taxon>
        <taxon>Methanobacteriati</taxon>
        <taxon>Methanobacteriota</taxon>
        <taxon>Stenosarchaea group</taxon>
        <taxon>Methanomicrobia</taxon>
        <taxon>Methanosarcinales</taxon>
        <taxon>Methanosarcinaceae</taxon>
        <taxon>Methanolobus</taxon>
    </lineage>
</organism>
<proteinExistence type="predicted"/>
<gene>
    <name evidence="1" type="ORF">PV02_11925</name>
</gene>
<dbReference type="Proteomes" id="UP001206983">
    <property type="component" value="Unassembled WGS sequence"/>
</dbReference>
<sequence>MPYSKNSELPETVRDKVPEHGQDIYRKAFNSAWEQYKDPSERREGTSREETAHRVAWSAVKNEYEKDSKGNWVPKD</sequence>
<protein>
    <submittedName>
        <fullName evidence="1">Cation transport regulator ChaB</fullName>
    </submittedName>
</protein>
<reference evidence="1 2" key="1">
    <citation type="journal article" date="2011" name="Appl. Environ. Microbiol.">
        <title>Methanogenic archaea isolated from Taiwan's Chelungpu fault.</title>
        <authorList>
            <person name="Wu S.Y."/>
            <person name="Lai M.C."/>
        </authorList>
    </citation>
    <scope>NUCLEOTIDE SEQUENCE [LARGE SCALE GENOMIC DNA]</scope>
    <source>
        <strain evidence="1 2">St545Mb</strain>
    </source>
</reference>
<dbReference type="AlphaFoldDB" id="A0AAE3HDH2"/>
<evidence type="ECO:0000313" key="1">
    <source>
        <dbReference type="EMBL" id="MCQ6963768.1"/>
    </source>
</evidence>